<feature type="domain" description="AB hydrolase-1" evidence="2">
    <location>
        <begin position="22"/>
        <end position="250"/>
    </location>
</feature>
<protein>
    <submittedName>
        <fullName evidence="3">Pimeloyl-ACP methyl ester carboxylesterase</fullName>
    </submittedName>
</protein>
<organism evidence="3 4">
    <name type="scientific">Gulbenkiania indica</name>
    <dbReference type="NCBI Taxonomy" id="375574"/>
    <lineage>
        <taxon>Bacteria</taxon>
        <taxon>Pseudomonadati</taxon>
        <taxon>Pseudomonadota</taxon>
        <taxon>Betaproteobacteria</taxon>
        <taxon>Neisseriales</taxon>
        <taxon>Chromobacteriaceae</taxon>
        <taxon>Gulbenkiania</taxon>
    </lineage>
</organism>
<reference evidence="4" key="1">
    <citation type="submission" date="2015-08" db="EMBL/GenBank/DDBJ databases">
        <authorList>
            <person name="Varghese N."/>
        </authorList>
    </citation>
    <scope>NUCLEOTIDE SEQUENCE [LARGE SCALE GENOMIC DNA]</scope>
    <source>
        <strain evidence="4">DSM 17901</strain>
    </source>
</reference>
<dbReference type="SUPFAM" id="SSF53474">
    <property type="entry name" value="alpha/beta-Hydrolases"/>
    <property type="match status" value="1"/>
</dbReference>
<name>A0A0K6H5B3_9NEIS</name>
<dbReference type="EMBL" id="CYHA01000007">
    <property type="protein sequence ID" value="CUA86170.1"/>
    <property type="molecule type" value="Genomic_DNA"/>
</dbReference>
<dbReference type="OrthoDB" id="3663240at2"/>
<evidence type="ECO:0000259" key="2">
    <source>
        <dbReference type="Pfam" id="PF00561"/>
    </source>
</evidence>
<gene>
    <name evidence="3" type="ORF">Ga0061063_2597</name>
</gene>
<dbReference type="GO" id="GO:0047372">
    <property type="term" value="F:monoacylglycerol lipase activity"/>
    <property type="evidence" value="ECO:0007669"/>
    <property type="project" value="TreeGrafter"/>
</dbReference>
<dbReference type="GO" id="GO:0046464">
    <property type="term" value="P:acylglycerol catabolic process"/>
    <property type="evidence" value="ECO:0007669"/>
    <property type="project" value="TreeGrafter"/>
</dbReference>
<evidence type="ECO:0000256" key="1">
    <source>
        <dbReference type="SAM" id="Phobius"/>
    </source>
</evidence>
<dbReference type="RefSeq" id="WP_055434410.1">
    <property type="nucleotide sequence ID" value="NZ_CYHA01000007.1"/>
</dbReference>
<evidence type="ECO:0000313" key="4">
    <source>
        <dbReference type="Proteomes" id="UP000243535"/>
    </source>
</evidence>
<dbReference type="Proteomes" id="UP000243535">
    <property type="component" value="Unassembled WGS sequence"/>
</dbReference>
<keyword evidence="1" id="KW-0812">Transmembrane</keyword>
<proteinExistence type="predicted"/>
<dbReference type="Pfam" id="PF00561">
    <property type="entry name" value="Abhydrolase_1"/>
    <property type="match status" value="1"/>
</dbReference>
<dbReference type="GO" id="GO:0016020">
    <property type="term" value="C:membrane"/>
    <property type="evidence" value="ECO:0007669"/>
    <property type="project" value="TreeGrafter"/>
</dbReference>
<keyword evidence="1" id="KW-0472">Membrane</keyword>
<dbReference type="AlphaFoldDB" id="A0A0K6H5B3"/>
<dbReference type="PANTHER" id="PTHR43798">
    <property type="entry name" value="MONOACYLGLYCEROL LIPASE"/>
    <property type="match status" value="1"/>
</dbReference>
<dbReference type="STRING" id="375574.GCA_001418035_02373"/>
<keyword evidence="1" id="KW-1133">Transmembrane helix</keyword>
<dbReference type="Gene3D" id="3.40.50.1820">
    <property type="entry name" value="alpha/beta hydrolase"/>
    <property type="match status" value="1"/>
</dbReference>
<dbReference type="PRINTS" id="PR00111">
    <property type="entry name" value="ABHYDROLASE"/>
</dbReference>
<dbReference type="InterPro" id="IPR000073">
    <property type="entry name" value="AB_hydrolase_1"/>
</dbReference>
<dbReference type="InterPro" id="IPR029058">
    <property type="entry name" value="AB_hydrolase_fold"/>
</dbReference>
<keyword evidence="4" id="KW-1185">Reference proteome</keyword>
<dbReference type="InterPro" id="IPR050266">
    <property type="entry name" value="AB_hydrolase_sf"/>
</dbReference>
<dbReference type="PANTHER" id="PTHR43798:SF33">
    <property type="entry name" value="HYDROLASE, PUTATIVE (AFU_ORTHOLOGUE AFUA_2G14860)-RELATED"/>
    <property type="match status" value="1"/>
</dbReference>
<feature type="transmembrane region" description="Helical" evidence="1">
    <location>
        <begin position="23"/>
        <end position="44"/>
    </location>
</feature>
<sequence length="263" mass="28532">MPHAMLAAHRLYYEETGRKDGPVLVLLNGLTMSTAAWSLMLPALEARYRLIRLDFVGQGQSDKPEAPFYPLDRQAADLAALLDWRGIGRCHMAGLSYGGLVAQHFARDFGQRLKRLLLAATFARSGAVNAALGSAWQAVQTAGGAALRQQVSLPWFFSDTFLTEQAVRLPELARVAAEVDWPACLRLMEGAGRHDARSWLGQVRCPVRVVVGSADRLTPPYEAEALVTALPDAHLEIVPGAGHALHLEAPAALARAIIEHCTD</sequence>
<accession>A0A0K6H5B3</accession>
<evidence type="ECO:0000313" key="3">
    <source>
        <dbReference type="EMBL" id="CUA86170.1"/>
    </source>
</evidence>